<dbReference type="AlphaFoldDB" id="A0A1M6PFF6"/>
<dbReference type="OrthoDB" id="529831at2"/>
<keyword evidence="3" id="KW-1185">Reference proteome</keyword>
<protein>
    <submittedName>
        <fullName evidence="2">Putative peptidoglycan binding domain-containing protein</fullName>
    </submittedName>
</protein>
<organism evidence="2 3">
    <name type="scientific">Tepidibacter formicigenes DSM 15518</name>
    <dbReference type="NCBI Taxonomy" id="1123349"/>
    <lineage>
        <taxon>Bacteria</taxon>
        <taxon>Bacillati</taxon>
        <taxon>Bacillota</taxon>
        <taxon>Clostridia</taxon>
        <taxon>Peptostreptococcales</taxon>
        <taxon>Peptostreptococcaceae</taxon>
        <taxon>Tepidibacter</taxon>
    </lineage>
</organism>
<dbReference type="InterPro" id="IPR002477">
    <property type="entry name" value="Peptidoglycan-bd-like"/>
</dbReference>
<reference evidence="3" key="1">
    <citation type="submission" date="2016-11" db="EMBL/GenBank/DDBJ databases">
        <authorList>
            <person name="Varghese N."/>
            <person name="Submissions S."/>
        </authorList>
    </citation>
    <scope>NUCLEOTIDE SEQUENCE [LARGE SCALE GENOMIC DNA]</scope>
    <source>
        <strain evidence="3">DSM 15518</strain>
    </source>
</reference>
<feature type="domain" description="Peptidoglycan binding-like" evidence="1">
    <location>
        <begin position="42"/>
        <end position="97"/>
    </location>
</feature>
<gene>
    <name evidence="2" type="ORF">SAMN02744037_01543</name>
</gene>
<evidence type="ECO:0000313" key="2">
    <source>
        <dbReference type="EMBL" id="SHK06686.1"/>
    </source>
</evidence>
<dbReference type="InterPro" id="IPR036365">
    <property type="entry name" value="PGBD-like_sf"/>
</dbReference>
<dbReference type="STRING" id="1123349.SAMN02744037_01543"/>
<dbReference type="SUPFAM" id="SSF47090">
    <property type="entry name" value="PGBD-like"/>
    <property type="match status" value="1"/>
</dbReference>
<dbReference type="Pfam" id="PF01471">
    <property type="entry name" value="PG_binding_1"/>
    <property type="match status" value="1"/>
</dbReference>
<accession>A0A1M6PFF6</accession>
<sequence length="274" mass="30340">MKRKIICGILSLGIIFQPINVHNINAYTKINESNLLKVGMKNQSIIALQQNLKELGYFNYKVTGYYGNITKQAVIKFQKSNNLVSDGIAGPNTIHALNKGQNKSTALVVSRGADRNSVLNWSWFSKIERAVPRGSIVKVTDIYTGKSFQAKRTYGTNHADMENLTKEDTAILKNIYGNKWSWERRPIIVEYNGLSIPASMSGMPHAGNDNAPSTTYTSWRSGGYGGGANLDAVKGNNMDGHFDIHFLGSKTHGSNKIDSKHQEAVKIARKYLSK</sequence>
<dbReference type="RefSeq" id="WP_072888807.1">
    <property type="nucleotide sequence ID" value="NZ_FRAE01000031.1"/>
</dbReference>
<dbReference type="InterPro" id="IPR036366">
    <property type="entry name" value="PGBDSf"/>
</dbReference>
<dbReference type="Gene3D" id="1.10.101.10">
    <property type="entry name" value="PGBD-like superfamily/PGBD"/>
    <property type="match status" value="1"/>
</dbReference>
<name>A0A1M6PFF6_9FIRM</name>
<evidence type="ECO:0000313" key="3">
    <source>
        <dbReference type="Proteomes" id="UP000242497"/>
    </source>
</evidence>
<evidence type="ECO:0000259" key="1">
    <source>
        <dbReference type="Pfam" id="PF01471"/>
    </source>
</evidence>
<proteinExistence type="predicted"/>
<dbReference type="Proteomes" id="UP000242497">
    <property type="component" value="Unassembled WGS sequence"/>
</dbReference>
<dbReference type="EMBL" id="FRAE01000031">
    <property type="protein sequence ID" value="SHK06686.1"/>
    <property type="molecule type" value="Genomic_DNA"/>
</dbReference>